<sequence>MFAGRYLWWMLIALAVFLFFAMSFDYVTWATVATSSCARVAGSCGPLILMMTGTIKPVGYYIAGGIILVVTFARIHHIGLSWLWCLFVLVLFAASAPFPLLLANVWTGQMNSEMVMQNLPVAFPFLVVFCTYIGWSFEDGAGRPLGRWRWLRVAIRLSALYGVMAALAQTPSFAWMPGRLLGMPWLSVLLATWQPKLETALTLGASDDRIAYLAFVVFALALAASLFGLRIEDLRSRLTTPFMLKGSRH</sequence>
<feature type="transmembrane region" description="Helical" evidence="1">
    <location>
        <begin position="58"/>
        <end position="75"/>
    </location>
</feature>
<evidence type="ECO:0000256" key="1">
    <source>
        <dbReference type="SAM" id="Phobius"/>
    </source>
</evidence>
<evidence type="ECO:0000313" key="3">
    <source>
        <dbReference type="Proteomes" id="UP000582090"/>
    </source>
</evidence>
<keyword evidence="3" id="KW-1185">Reference proteome</keyword>
<dbReference type="AlphaFoldDB" id="A0A7W6GDC6"/>
<dbReference type="RefSeq" id="WP_183901059.1">
    <property type="nucleotide sequence ID" value="NZ_JACIDW010000010.1"/>
</dbReference>
<keyword evidence="1" id="KW-0812">Transmembrane</keyword>
<feature type="transmembrane region" description="Helical" evidence="1">
    <location>
        <begin position="209"/>
        <end position="229"/>
    </location>
</feature>
<gene>
    <name evidence="2" type="ORF">GGQ67_003174</name>
</gene>
<name>A0A7W6GDC6_9HYPH</name>
<dbReference type="EMBL" id="JACIDW010000010">
    <property type="protein sequence ID" value="MBB3965501.1"/>
    <property type="molecule type" value="Genomic_DNA"/>
</dbReference>
<feature type="transmembrane region" description="Helical" evidence="1">
    <location>
        <begin position="81"/>
        <end position="106"/>
    </location>
</feature>
<evidence type="ECO:0000313" key="2">
    <source>
        <dbReference type="EMBL" id="MBB3965501.1"/>
    </source>
</evidence>
<keyword evidence="1" id="KW-0472">Membrane</keyword>
<feature type="transmembrane region" description="Helical" evidence="1">
    <location>
        <begin position="149"/>
        <end position="168"/>
    </location>
</feature>
<feature type="transmembrane region" description="Helical" evidence="1">
    <location>
        <begin position="118"/>
        <end position="137"/>
    </location>
</feature>
<dbReference type="Proteomes" id="UP000582090">
    <property type="component" value="Unassembled WGS sequence"/>
</dbReference>
<accession>A0A7W6GDC6</accession>
<feature type="transmembrane region" description="Helical" evidence="1">
    <location>
        <begin position="6"/>
        <end position="29"/>
    </location>
</feature>
<proteinExistence type="predicted"/>
<keyword evidence="1" id="KW-1133">Transmembrane helix</keyword>
<reference evidence="2 3" key="1">
    <citation type="submission" date="2020-08" db="EMBL/GenBank/DDBJ databases">
        <title>Genomic Encyclopedia of Type Strains, Phase IV (KMG-IV): sequencing the most valuable type-strain genomes for metagenomic binning, comparative biology and taxonomic classification.</title>
        <authorList>
            <person name="Goeker M."/>
        </authorList>
    </citation>
    <scope>NUCLEOTIDE SEQUENCE [LARGE SCALE GENOMIC DNA]</scope>
    <source>
        <strain evidence="2 3">DSM 26575</strain>
    </source>
</reference>
<protein>
    <submittedName>
        <fullName evidence="2">Uncharacterized membrane protein YhaH (DUF805 family)</fullName>
    </submittedName>
</protein>
<organism evidence="2 3">
    <name type="scientific">Rhizobium metallidurans</name>
    <dbReference type="NCBI Taxonomy" id="1265931"/>
    <lineage>
        <taxon>Bacteria</taxon>
        <taxon>Pseudomonadati</taxon>
        <taxon>Pseudomonadota</taxon>
        <taxon>Alphaproteobacteria</taxon>
        <taxon>Hyphomicrobiales</taxon>
        <taxon>Rhizobiaceae</taxon>
        <taxon>Rhizobium/Agrobacterium group</taxon>
        <taxon>Rhizobium</taxon>
    </lineage>
</organism>
<comment type="caution">
    <text evidence="2">The sequence shown here is derived from an EMBL/GenBank/DDBJ whole genome shotgun (WGS) entry which is preliminary data.</text>
</comment>